<evidence type="ECO:0000256" key="7">
    <source>
        <dbReference type="SAM" id="Phobius"/>
    </source>
</evidence>
<gene>
    <name evidence="9" type="ORF">Microterr_12100</name>
</gene>
<dbReference type="InterPro" id="IPR027379">
    <property type="entry name" value="CLS_N"/>
</dbReference>
<evidence type="ECO:0000313" key="9">
    <source>
        <dbReference type="EMBL" id="BDV30550.1"/>
    </source>
</evidence>
<evidence type="ECO:0000313" key="10">
    <source>
        <dbReference type="Proteomes" id="UP001317779"/>
    </source>
</evidence>
<evidence type="ECO:0000259" key="8">
    <source>
        <dbReference type="Pfam" id="PF13396"/>
    </source>
</evidence>
<keyword evidence="4 7" id="KW-1133">Transmembrane helix</keyword>
<dbReference type="EMBL" id="AP027141">
    <property type="protein sequence ID" value="BDV30550.1"/>
    <property type="molecule type" value="Genomic_DNA"/>
</dbReference>
<feature type="transmembrane region" description="Helical" evidence="7">
    <location>
        <begin position="43"/>
        <end position="62"/>
    </location>
</feature>
<keyword evidence="10" id="KW-1185">Reference proteome</keyword>
<feature type="compositionally biased region" description="Basic and acidic residues" evidence="6">
    <location>
        <begin position="74"/>
        <end position="84"/>
    </location>
</feature>
<proteinExistence type="predicted"/>
<evidence type="ECO:0000256" key="1">
    <source>
        <dbReference type="ARBA" id="ARBA00004651"/>
    </source>
</evidence>
<protein>
    <submittedName>
        <fullName evidence="9">Membrane protein</fullName>
    </submittedName>
</protein>
<dbReference type="Proteomes" id="UP001317779">
    <property type="component" value="Chromosome"/>
</dbReference>
<evidence type="ECO:0000256" key="3">
    <source>
        <dbReference type="ARBA" id="ARBA00022692"/>
    </source>
</evidence>
<feature type="transmembrane region" description="Helical" evidence="7">
    <location>
        <begin position="6"/>
        <end position="31"/>
    </location>
</feature>
<feature type="region of interest" description="Disordered" evidence="6">
    <location>
        <begin position="74"/>
        <end position="93"/>
    </location>
</feature>
<accession>A0ABM8DYF5</accession>
<keyword evidence="5 7" id="KW-0472">Membrane</keyword>
<sequence>MFLGDFFWMLLWFVYVVSYFFVVIFVIMDLFRDDTVGGWGKAAWIFFLIFVPLITALVYVIARGSGIAERARAEHYRAPEEDSYRPSASTSPADDIARAQQLLDAGTITQGEFDALKSKALGNQYFGA</sequence>
<reference evidence="9 10" key="1">
    <citation type="submission" date="2022-12" db="EMBL/GenBank/DDBJ databases">
        <title>Microbacterium terricola strain KV-448 chromosome, complete genome.</title>
        <authorList>
            <person name="Oshima T."/>
            <person name="Moriya T."/>
            <person name="Bessho Y."/>
        </authorList>
    </citation>
    <scope>NUCLEOTIDE SEQUENCE [LARGE SCALE GENOMIC DNA]</scope>
    <source>
        <strain evidence="9 10">KV-448</strain>
    </source>
</reference>
<evidence type="ECO:0000256" key="6">
    <source>
        <dbReference type="SAM" id="MobiDB-lite"/>
    </source>
</evidence>
<keyword evidence="2" id="KW-1003">Cell membrane</keyword>
<comment type="subcellular location">
    <subcellularLocation>
        <location evidence="1">Cell membrane</location>
        <topology evidence="1">Multi-pass membrane protein</topology>
    </subcellularLocation>
</comment>
<organism evidence="9 10">
    <name type="scientific">Microbacterium terricola</name>
    <dbReference type="NCBI Taxonomy" id="344163"/>
    <lineage>
        <taxon>Bacteria</taxon>
        <taxon>Bacillati</taxon>
        <taxon>Actinomycetota</taxon>
        <taxon>Actinomycetes</taxon>
        <taxon>Micrococcales</taxon>
        <taxon>Microbacteriaceae</taxon>
        <taxon>Microbacterium</taxon>
    </lineage>
</organism>
<evidence type="ECO:0000256" key="4">
    <source>
        <dbReference type="ARBA" id="ARBA00022989"/>
    </source>
</evidence>
<evidence type="ECO:0000256" key="5">
    <source>
        <dbReference type="ARBA" id="ARBA00023136"/>
    </source>
</evidence>
<keyword evidence="3 7" id="KW-0812">Transmembrane</keyword>
<dbReference type="RefSeq" id="WP_263795573.1">
    <property type="nucleotide sequence ID" value="NZ_AP027141.1"/>
</dbReference>
<dbReference type="Pfam" id="PF13396">
    <property type="entry name" value="PLDc_N"/>
    <property type="match status" value="1"/>
</dbReference>
<evidence type="ECO:0000256" key="2">
    <source>
        <dbReference type="ARBA" id="ARBA00022475"/>
    </source>
</evidence>
<name>A0ABM8DYF5_9MICO</name>
<feature type="domain" description="Cardiolipin synthase N-terminal" evidence="8">
    <location>
        <begin position="22"/>
        <end position="63"/>
    </location>
</feature>